<dbReference type="InterPro" id="IPR050980">
    <property type="entry name" value="2C_sensor_his_kinase"/>
</dbReference>
<keyword evidence="10" id="KW-0472">Membrane</keyword>
<evidence type="ECO:0000256" key="6">
    <source>
        <dbReference type="ARBA" id="ARBA00022679"/>
    </source>
</evidence>
<dbReference type="SMART" id="SM00387">
    <property type="entry name" value="HATPase_c"/>
    <property type="match status" value="1"/>
</dbReference>
<comment type="catalytic activity">
    <reaction evidence="1">
        <text>ATP + protein L-histidine = ADP + protein N-phospho-L-histidine.</text>
        <dbReference type="EC" id="2.7.13.3"/>
    </reaction>
</comment>
<comment type="subcellular location">
    <subcellularLocation>
        <location evidence="2">Cell membrane</location>
        <topology evidence="2">Multi-pass membrane protein</topology>
    </subcellularLocation>
</comment>
<evidence type="ECO:0000256" key="8">
    <source>
        <dbReference type="ARBA" id="ARBA00023012"/>
    </source>
</evidence>
<keyword evidence="13" id="KW-1185">Reference proteome</keyword>
<proteinExistence type="predicted"/>
<evidence type="ECO:0000256" key="9">
    <source>
        <dbReference type="ARBA" id="ARBA00023026"/>
    </source>
</evidence>
<evidence type="ECO:0000256" key="4">
    <source>
        <dbReference type="ARBA" id="ARBA00022475"/>
    </source>
</evidence>
<dbReference type="InterPro" id="IPR003594">
    <property type="entry name" value="HATPase_dom"/>
</dbReference>
<keyword evidence="6" id="KW-0808">Transferase</keyword>
<reference evidence="12 13" key="1">
    <citation type="submission" date="2020-08" db="EMBL/GenBank/DDBJ databases">
        <title>Sequencing the genomes of 1000 actinobacteria strains.</title>
        <authorList>
            <person name="Klenk H.-P."/>
        </authorList>
    </citation>
    <scope>NUCLEOTIDE SEQUENCE [LARGE SCALE GENOMIC DNA]</scope>
    <source>
        <strain evidence="12 13">DSM 105369</strain>
    </source>
</reference>
<accession>A0A839N7Q2</accession>
<dbReference type="EMBL" id="JACHVQ010000001">
    <property type="protein sequence ID" value="MBB2890692.1"/>
    <property type="molecule type" value="Genomic_DNA"/>
</dbReference>
<evidence type="ECO:0000256" key="3">
    <source>
        <dbReference type="ARBA" id="ARBA00012438"/>
    </source>
</evidence>
<dbReference type="PANTHER" id="PTHR44936">
    <property type="entry name" value="SENSOR PROTEIN CREC"/>
    <property type="match status" value="1"/>
</dbReference>
<keyword evidence="7 12" id="KW-0418">Kinase</keyword>
<dbReference type="PROSITE" id="PS50109">
    <property type="entry name" value="HIS_KIN"/>
    <property type="match status" value="1"/>
</dbReference>
<protein>
    <recommendedName>
        <fullName evidence="3">histidine kinase</fullName>
        <ecNumber evidence="3">2.7.13.3</ecNumber>
    </recommendedName>
</protein>
<keyword evidence="8" id="KW-0902">Two-component regulatory system</keyword>
<keyword evidence="9" id="KW-0843">Virulence</keyword>
<sequence>MRARLLRAGPRIAAPAVLLVLIPALVLVPGWWQRAVLVVAALIGAALVWWTTAQEAEDTAGPVEELTRRAERVEDGPVIFEPLRSGIDEIDRISQVFEGRAAELTATLAAERDFASDASHQLRTPLTALLMRLDEISISDDIGQIHEEATVGIAQVERLTTVVDKLLQRARETPSGPLPTISLDSVIAELQREWLPAFAGARRSVKVSGERGLQVVASRSGLSQILATLLENTLQHGTGTVEVKARRNGPSVVVEVSDQGVGVDPAIAPHIFKRRVSTGGTGLGLALARDLAGANGGRLELRSAQPAVFALFLSEGEAAPSALHPPKG</sequence>
<dbReference type="Pfam" id="PF02518">
    <property type="entry name" value="HATPase_c"/>
    <property type="match status" value="1"/>
</dbReference>
<dbReference type="PRINTS" id="PR00344">
    <property type="entry name" value="BCTRLSENSOR"/>
</dbReference>
<name>A0A839N7Q2_9MICO</name>
<dbReference type="InterPro" id="IPR036890">
    <property type="entry name" value="HATPase_C_sf"/>
</dbReference>
<evidence type="ECO:0000256" key="1">
    <source>
        <dbReference type="ARBA" id="ARBA00000085"/>
    </source>
</evidence>
<evidence type="ECO:0000256" key="2">
    <source>
        <dbReference type="ARBA" id="ARBA00004651"/>
    </source>
</evidence>
<keyword evidence="5" id="KW-0597">Phosphoprotein</keyword>
<dbReference type="Gene3D" id="3.30.565.10">
    <property type="entry name" value="Histidine kinase-like ATPase, C-terminal domain"/>
    <property type="match status" value="1"/>
</dbReference>
<dbReference type="Gene3D" id="1.10.287.130">
    <property type="match status" value="1"/>
</dbReference>
<dbReference type="EC" id="2.7.13.3" evidence="3"/>
<dbReference type="AlphaFoldDB" id="A0A839N7Q2"/>
<comment type="caution">
    <text evidence="12">The sequence shown here is derived from an EMBL/GenBank/DDBJ whole genome shotgun (WGS) entry which is preliminary data.</text>
</comment>
<feature type="transmembrane region" description="Helical" evidence="10">
    <location>
        <begin position="12"/>
        <end position="32"/>
    </location>
</feature>
<dbReference type="SMART" id="SM00388">
    <property type="entry name" value="HisKA"/>
    <property type="match status" value="1"/>
</dbReference>
<dbReference type="RefSeq" id="WP_183318975.1">
    <property type="nucleotide sequence ID" value="NZ_JACHVQ010000001.1"/>
</dbReference>
<evidence type="ECO:0000313" key="12">
    <source>
        <dbReference type="EMBL" id="MBB2890692.1"/>
    </source>
</evidence>
<feature type="domain" description="Histidine kinase" evidence="11">
    <location>
        <begin position="117"/>
        <end position="317"/>
    </location>
</feature>
<dbReference type="PANTHER" id="PTHR44936:SF9">
    <property type="entry name" value="SENSOR PROTEIN CREC"/>
    <property type="match status" value="1"/>
</dbReference>
<keyword evidence="10" id="KW-1133">Transmembrane helix</keyword>
<dbReference type="CDD" id="cd00082">
    <property type="entry name" value="HisKA"/>
    <property type="match status" value="1"/>
</dbReference>
<evidence type="ECO:0000313" key="13">
    <source>
        <dbReference type="Proteomes" id="UP000559182"/>
    </source>
</evidence>
<keyword evidence="4" id="KW-1003">Cell membrane</keyword>
<gene>
    <name evidence="12" type="ORF">FHU39_000676</name>
</gene>
<dbReference type="SUPFAM" id="SSF47384">
    <property type="entry name" value="Homodimeric domain of signal transducing histidine kinase"/>
    <property type="match status" value="1"/>
</dbReference>
<evidence type="ECO:0000256" key="7">
    <source>
        <dbReference type="ARBA" id="ARBA00022777"/>
    </source>
</evidence>
<dbReference type="Proteomes" id="UP000559182">
    <property type="component" value="Unassembled WGS sequence"/>
</dbReference>
<dbReference type="InterPro" id="IPR004358">
    <property type="entry name" value="Sig_transdc_His_kin-like_C"/>
</dbReference>
<dbReference type="GO" id="GO:0000155">
    <property type="term" value="F:phosphorelay sensor kinase activity"/>
    <property type="evidence" value="ECO:0007669"/>
    <property type="project" value="InterPro"/>
</dbReference>
<dbReference type="InterPro" id="IPR005467">
    <property type="entry name" value="His_kinase_dom"/>
</dbReference>
<dbReference type="GO" id="GO:0005886">
    <property type="term" value="C:plasma membrane"/>
    <property type="evidence" value="ECO:0007669"/>
    <property type="project" value="UniProtKB-SubCell"/>
</dbReference>
<dbReference type="SUPFAM" id="SSF55874">
    <property type="entry name" value="ATPase domain of HSP90 chaperone/DNA topoisomerase II/histidine kinase"/>
    <property type="match status" value="1"/>
</dbReference>
<dbReference type="Pfam" id="PF00512">
    <property type="entry name" value="HisKA"/>
    <property type="match status" value="1"/>
</dbReference>
<evidence type="ECO:0000259" key="11">
    <source>
        <dbReference type="PROSITE" id="PS50109"/>
    </source>
</evidence>
<organism evidence="12 13">
    <name type="scientific">Flexivirga oryzae</name>
    <dbReference type="NCBI Taxonomy" id="1794944"/>
    <lineage>
        <taxon>Bacteria</taxon>
        <taxon>Bacillati</taxon>
        <taxon>Actinomycetota</taxon>
        <taxon>Actinomycetes</taxon>
        <taxon>Micrococcales</taxon>
        <taxon>Dermacoccaceae</taxon>
        <taxon>Flexivirga</taxon>
    </lineage>
</organism>
<dbReference type="InterPro" id="IPR003661">
    <property type="entry name" value="HisK_dim/P_dom"/>
</dbReference>
<keyword evidence="10" id="KW-0812">Transmembrane</keyword>
<evidence type="ECO:0000256" key="5">
    <source>
        <dbReference type="ARBA" id="ARBA00022553"/>
    </source>
</evidence>
<evidence type="ECO:0000256" key="10">
    <source>
        <dbReference type="SAM" id="Phobius"/>
    </source>
</evidence>
<dbReference type="InterPro" id="IPR036097">
    <property type="entry name" value="HisK_dim/P_sf"/>
</dbReference>